<dbReference type="OrthoDB" id="5501925at2"/>
<feature type="active site" description="Charge relay system" evidence="2">
    <location>
        <position position="137"/>
    </location>
</feature>
<comment type="similarity">
    <text evidence="1">Belongs to the AB hydrolase superfamily. AB hydrolase 4 family.</text>
</comment>
<name>A0A4Y6PPS0_PERCE</name>
<dbReference type="InterPro" id="IPR050960">
    <property type="entry name" value="AB_hydrolase_4_sf"/>
</dbReference>
<dbReference type="InterPro" id="IPR012020">
    <property type="entry name" value="ABHD4"/>
</dbReference>
<dbReference type="GO" id="GO:0047372">
    <property type="term" value="F:monoacylglycerol lipase activity"/>
    <property type="evidence" value="ECO:0007669"/>
    <property type="project" value="TreeGrafter"/>
</dbReference>
<organism evidence="4 5">
    <name type="scientific">Persicimonas caeni</name>
    <dbReference type="NCBI Taxonomy" id="2292766"/>
    <lineage>
        <taxon>Bacteria</taxon>
        <taxon>Deltaproteobacteria</taxon>
        <taxon>Bradymonadales</taxon>
        <taxon>Bradymonadaceae</taxon>
        <taxon>Persicimonas</taxon>
    </lineage>
</organism>
<evidence type="ECO:0000256" key="2">
    <source>
        <dbReference type="PIRSR" id="PIRSR005211-1"/>
    </source>
</evidence>
<dbReference type="PIRSF" id="PIRSF005211">
    <property type="entry name" value="Ab_hydro_YheT"/>
    <property type="match status" value="1"/>
</dbReference>
<proteinExistence type="inferred from homology"/>
<protein>
    <submittedName>
        <fullName evidence="4">Alpha/beta fold hydrolase</fullName>
    </submittedName>
</protein>
<gene>
    <name evidence="4" type="ORF">FIV42_06075</name>
</gene>
<dbReference type="PANTHER" id="PTHR10794">
    <property type="entry name" value="ABHYDROLASE DOMAIN-CONTAINING PROTEIN"/>
    <property type="match status" value="1"/>
</dbReference>
<dbReference type="Proteomes" id="UP000315995">
    <property type="component" value="Chromosome"/>
</dbReference>
<dbReference type="EMBL" id="CP041186">
    <property type="protein sequence ID" value="QDG50314.1"/>
    <property type="molecule type" value="Genomic_DNA"/>
</dbReference>
<feature type="domain" description="Serine aminopeptidase S33" evidence="3">
    <location>
        <begin position="60"/>
        <end position="290"/>
    </location>
</feature>
<evidence type="ECO:0000313" key="4">
    <source>
        <dbReference type="EMBL" id="QDG50314.1"/>
    </source>
</evidence>
<dbReference type="SUPFAM" id="SSF53474">
    <property type="entry name" value="alpha/beta-Hydrolases"/>
    <property type="match status" value="1"/>
</dbReference>
<accession>A0A5B8Y0T2</accession>
<evidence type="ECO:0000313" key="5">
    <source>
        <dbReference type="Proteomes" id="UP000315995"/>
    </source>
</evidence>
<dbReference type="GO" id="GO:0034338">
    <property type="term" value="F:short-chain carboxylesterase activity"/>
    <property type="evidence" value="ECO:0007669"/>
    <property type="project" value="TreeGrafter"/>
</dbReference>
<evidence type="ECO:0000256" key="1">
    <source>
        <dbReference type="ARBA" id="ARBA00010884"/>
    </source>
</evidence>
<dbReference type="AlphaFoldDB" id="A0A4Y6PPS0"/>
<dbReference type="PANTHER" id="PTHR10794:SF63">
    <property type="entry name" value="ALPHA_BETA HYDROLASE 1, ISOFORM A"/>
    <property type="match status" value="1"/>
</dbReference>
<dbReference type="InterPro" id="IPR029058">
    <property type="entry name" value="AB_hydrolase_fold"/>
</dbReference>
<dbReference type="Pfam" id="PF12146">
    <property type="entry name" value="Hydrolase_4"/>
    <property type="match status" value="1"/>
</dbReference>
<reference evidence="4 5" key="1">
    <citation type="submission" date="2019-06" db="EMBL/GenBank/DDBJ databases">
        <title>Persicimonas caeni gen. nov., sp. nov., a predatory bacterium isolated from solar saltern.</title>
        <authorList>
            <person name="Wang S."/>
        </authorList>
    </citation>
    <scope>NUCLEOTIDE SEQUENCE [LARGE SCALE GENOMIC DNA]</scope>
    <source>
        <strain evidence="4 5">YN101</strain>
    </source>
</reference>
<evidence type="ECO:0000259" key="3">
    <source>
        <dbReference type="Pfam" id="PF12146"/>
    </source>
</evidence>
<keyword evidence="5" id="KW-1185">Reference proteome</keyword>
<keyword evidence="4" id="KW-0378">Hydrolase</keyword>
<dbReference type="Gene3D" id="3.40.50.1820">
    <property type="entry name" value="alpha/beta hydrolase"/>
    <property type="match status" value="1"/>
</dbReference>
<dbReference type="InterPro" id="IPR022742">
    <property type="entry name" value="Hydrolase_4"/>
</dbReference>
<feature type="active site" description="Charge relay system" evidence="2">
    <location>
        <position position="261"/>
    </location>
</feature>
<accession>A0A4Y6PPS0</accession>
<sequence length="319" mass="35174">MLNQLTKKLAGHLWTITPTVRHRILPRRAPKARAWSHTLDDPAVGPIELHGLYRRRPGSDTLVTIVHGLGGHCDSAYAIDAAIAVEQAGFSCLRLCLRGAQGSGEDFYHAGLTDDLRAALSDADFERYDHLLVIGFSLGGHVALRTAVEGADARLRAVAAVCPPLDLGAVQRWLDAPARKVYREYILRELRDMYAHVDRRGRAPTPLERVRQVRTLREWDALTVAPRYGFAGPDDYYRQMSVGPRLGTLQIPALLVASHHDPMIPAGSIEPLVRQAPQLLELCWVDDGGHVFFPAALDAGLGQARGVVPQALEWLVTHR</sequence>
<feature type="active site" description="Charge relay system" evidence="2">
    <location>
        <position position="290"/>
    </location>
</feature>